<dbReference type="PROSITE" id="PS51707">
    <property type="entry name" value="CYTH"/>
    <property type="match status" value="1"/>
</dbReference>
<dbReference type="Proteomes" id="UP001461498">
    <property type="component" value="Unassembled WGS sequence"/>
</dbReference>
<dbReference type="GO" id="GO:0016462">
    <property type="term" value="F:pyrophosphatase activity"/>
    <property type="evidence" value="ECO:0007669"/>
    <property type="project" value="UniProtKB-ARBA"/>
</dbReference>
<comment type="caution">
    <text evidence="2">The sequence shown here is derived from an EMBL/GenBank/DDBJ whole genome shotgun (WGS) entry which is preliminary data.</text>
</comment>
<evidence type="ECO:0000259" key="1">
    <source>
        <dbReference type="PROSITE" id="PS51707"/>
    </source>
</evidence>
<feature type="domain" description="CYTH" evidence="1">
    <location>
        <begin position="3"/>
        <end position="172"/>
    </location>
</feature>
<dbReference type="CDD" id="cd07890">
    <property type="entry name" value="CYTH-like_AC_IV-like"/>
    <property type="match status" value="1"/>
</dbReference>
<evidence type="ECO:0000313" key="2">
    <source>
        <dbReference type="EMBL" id="KAK9497162.1"/>
    </source>
</evidence>
<dbReference type="PANTHER" id="PTHR21028:SF2">
    <property type="entry name" value="CYTH DOMAIN-CONTAINING PROTEIN"/>
    <property type="match status" value="1"/>
</dbReference>
<dbReference type="PANTHER" id="PTHR21028">
    <property type="entry name" value="SI:CH211-156B7.4"/>
    <property type="match status" value="1"/>
</dbReference>
<proteinExistence type="predicted"/>
<organism evidence="2 3">
    <name type="scientific">Rhynocoris fuscipes</name>
    <dbReference type="NCBI Taxonomy" id="488301"/>
    <lineage>
        <taxon>Eukaryota</taxon>
        <taxon>Metazoa</taxon>
        <taxon>Ecdysozoa</taxon>
        <taxon>Arthropoda</taxon>
        <taxon>Hexapoda</taxon>
        <taxon>Insecta</taxon>
        <taxon>Pterygota</taxon>
        <taxon>Neoptera</taxon>
        <taxon>Paraneoptera</taxon>
        <taxon>Hemiptera</taxon>
        <taxon>Heteroptera</taxon>
        <taxon>Panheteroptera</taxon>
        <taxon>Cimicomorpha</taxon>
        <taxon>Reduviidae</taxon>
        <taxon>Harpactorinae</taxon>
        <taxon>Harpactorini</taxon>
        <taxon>Rhynocoris</taxon>
    </lineage>
</organism>
<keyword evidence="3" id="KW-1185">Reference proteome</keyword>
<protein>
    <recommendedName>
        <fullName evidence="1">CYTH domain-containing protein</fullName>
    </recommendedName>
</protein>
<dbReference type="InterPro" id="IPR033469">
    <property type="entry name" value="CYTH-like_dom_sf"/>
</dbReference>
<dbReference type="SMART" id="SM01118">
    <property type="entry name" value="CYTH"/>
    <property type="match status" value="1"/>
</dbReference>
<dbReference type="EMBL" id="JAPXFL010000015">
    <property type="protein sequence ID" value="KAK9497162.1"/>
    <property type="molecule type" value="Genomic_DNA"/>
</dbReference>
<gene>
    <name evidence="2" type="ORF">O3M35_004530</name>
</gene>
<dbReference type="SUPFAM" id="SSF55154">
    <property type="entry name" value="CYTH-like phosphatases"/>
    <property type="match status" value="1"/>
</dbReference>
<dbReference type="InterPro" id="IPR008173">
    <property type="entry name" value="Adenylyl_cyclase_CyaB"/>
</dbReference>
<dbReference type="Gene3D" id="2.40.320.10">
    <property type="entry name" value="Hypothetical Protein Pfu-838710-001"/>
    <property type="match status" value="1"/>
</dbReference>
<reference evidence="2 3" key="1">
    <citation type="submission" date="2022-12" db="EMBL/GenBank/DDBJ databases">
        <title>Chromosome-level genome assembly of true bugs.</title>
        <authorList>
            <person name="Ma L."/>
            <person name="Li H."/>
        </authorList>
    </citation>
    <scope>NUCLEOTIDE SEQUENCE [LARGE SCALE GENOMIC DNA]</scope>
    <source>
        <strain evidence="2">Lab_2022b</strain>
    </source>
</reference>
<evidence type="ECO:0000313" key="3">
    <source>
        <dbReference type="Proteomes" id="UP001461498"/>
    </source>
</evidence>
<dbReference type="AlphaFoldDB" id="A0AAW1CG16"/>
<name>A0AAW1CG16_9HEMI</name>
<sequence length="172" mass="20051">MSSRNIEIKAKLPNKDKAIEIAKSISNEDGKLLIHRDVYFGNSSSDEYTKLRFIKDERVELINYMRPKQAGPKLSKYDKNDVENGVEMEKKLSESLGIRGIIEKNRLLFMLDHRTRCHIDSVKNFGDFIEFEVILDKDEPIELGEKIARRYMQSFNISEDDLITKSYIDMVV</sequence>
<dbReference type="Pfam" id="PF01928">
    <property type="entry name" value="CYTH"/>
    <property type="match status" value="1"/>
</dbReference>
<accession>A0AAW1CG16</accession>
<dbReference type="InterPro" id="IPR023577">
    <property type="entry name" value="CYTH_domain"/>
</dbReference>